<protein>
    <submittedName>
        <fullName evidence="2">Uncharacterized protein</fullName>
    </submittedName>
</protein>
<feature type="region of interest" description="Disordered" evidence="1">
    <location>
        <begin position="49"/>
        <end position="72"/>
    </location>
</feature>
<dbReference type="Proteomes" id="UP000541558">
    <property type="component" value="Unassembled WGS sequence"/>
</dbReference>
<name>A0A8H5BUN0_9AGAR</name>
<comment type="caution">
    <text evidence="2">The sequence shown here is derived from an EMBL/GenBank/DDBJ whole genome shotgun (WGS) entry which is preliminary data.</text>
</comment>
<sequence>MKPFTLVTHISRRGSPTHDSLLAHKTFVSHFGDGRQRLRGIARNREVSIAAPPPSTTVHGPPTRLPPPTSRPPHFDTVTNLVDSWATTPRTNDAWQLLGLVDDQSSIRAKGLLVCTGAAVFETRGRGRSNSAPSSVDGVLCTIRPGVWQTRCAVWASFSRRMAEAMARKTLSLPAAPVYLDLNWNRRGRMDRVPSAFVEYVVGVCSSSLRGRPSSRRNVVPRRASVMPAPEGIVAGPSSRRF</sequence>
<proteinExistence type="predicted"/>
<gene>
    <name evidence="2" type="ORF">D9611_013444</name>
</gene>
<organism evidence="2 3">
    <name type="scientific">Ephemerocybe angulata</name>
    <dbReference type="NCBI Taxonomy" id="980116"/>
    <lineage>
        <taxon>Eukaryota</taxon>
        <taxon>Fungi</taxon>
        <taxon>Dikarya</taxon>
        <taxon>Basidiomycota</taxon>
        <taxon>Agaricomycotina</taxon>
        <taxon>Agaricomycetes</taxon>
        <taxon>Agaricomycetidae</taxon>
        <taxon>Agaricales</taxon>
        <taxon>Agaricineae</taxon>
        <taxon>Psathyrellaceae</taxon>
        <taxon>Ephemerocybe</taxon>
    </lineage>
</organism>
<accession>A0A8H5BUN0</accession>
<dbReference type="EMBL" id="JAACJK010000120">
    <property type="protein sequence ID" value="KAF5329897.1"/>
    <property type="molecule type" value="Genomic_DNA"/>
</dbReference>
<evidence type="ECO:0000313" key="2">
    <source>
        <dbReference type="EMBL" id="KAF5329897.1"/>
    </source>
</evidence>
<reference evidence="2 3" key="1">
    <citation type="journal article" date="2020" name="ISME J.">
        <title>Uncovering the hidden diversity of litter-decomposition mechanisms in mushroom-forming fungi.</title>
        <authorList>
            <person name="Floudas D."/>
            <person name="Bentzer J."/>
            <person name="Ahren D."/>
            <person name="Johansson T."/>
            <person name="Persson P."/>
            <person name="Tunlid A."/>
        </authorList>
    </citation>
    <scope>NUCLEOTIDE SEQUENCE [LARGE SCALE GENOMIC DNA]</scope>
    <source>
        <strain evidence="2 3">CBS 175.51</strain>
    </source>
</reference>
<evidence type="ECO:0000256" key="1">
    <source>
        <dbReference type="SAM" id="MobiDB-lite"/>
    </source>
</evidence>
<dbReference type="AlphaFoldDB" id="A0A8H5BUN0"/>
<keyword evidence="3" id="KW-1185">Reference proteome</keyword>
<evidence type="ECO:0000313" key="3">
    <source>
        <dbReference type="Proteomes" id="UP000541558"/>
    </source>
</evidence>